<dbReference type="GO" id="GO:0009073">
    <property type="term" value="P:aromatic amino acid family biosynthetic process"/>
    <property type="evidence" value="ECO:0007669"/>
    <property type="project" value="UniProtKB-UniRule"/>
</dbReference>
<dbReference type="EC" id="2.5.1.19" evidence="3 8"/>
<evidence type="ECO:0000256" key="4">
    <source>
        <dbReference type="ARBA" id="ARBA00022605"/>
    </source>
</evidence>
<evidence type="ECO:0000256" key="1">
    <source>
        <dbReference type="ARBA" id="ARBA00004811"/>
    </source>
</evidence>
<dbReference type="EMBL" id="SDOX01000001">
    <property type="protein sequence ID" value="TFJ88524.1"/>
    <property type="molecule type" value="Genomic_DNA"/>
</dbReference>
<dbReference type="InterPro" id="IPR036968">
    <property type="entry name" value="Enolpyruvate_Tfrase_sf"/>
</dbReference>
<dbReference type="PROSITE" id="PS00104">
    <property type="entry name" value="EPSP_SYNTHASE_1"/>
    <property type="match status" value="1"/>
</dbReference>
<dbReference type="AlphaFoldDB" id="A0A4D9DBX9"/>
<dbReference type="InterPro" id="IPR006264">
    <property type="entry name" value="EPSP_synthase"/>
</dbReference>
<comment type="catalytic activity">
    <reaction evidence="7">
        <text>3-phosphoshikimate + phosphoenolpyruvate = 5-O-(1-carboxyvinyl)-3-phosphoshikimate + phosphate</text>
        <dbReference type="Rhea" id="RHEA:21256"/>
        <dbReference type="ChEBI" id="CHEBI:43474"/>
        <dbReference type="ChEBI" id="CHEBI:57701"/>
        <dbReference type="ChEBI" id="CHEBI:58702"/>
        <dbReference type="ChEBI" id="CHEBI:145989"/>
        <dbReference type="EC" id="2.5.1.19"/>
    </reaction>
    <physiologicalReaction direction="left-to-right" evidence="7">
        <dbReference type="Rhea" id="RHEA:21257"/>
    </physiologicalReaction>
</comment>
<dbReference type="SUPFAM" id="SSF55205">
    <property type="entry name" value="EPT/RTPC-like"/>
    <property type="match status" value="1"/>
</dbReference>
<evidence type="ECO:0000256" key="6">
    <source>
        <dbReference type="ARBA" id="ARBA00023141"/>
    </source>
</evidence>
<organism evidence="10 11">
    <name type="scientific">Nannochloropsis salina CCMP1776</name>
    <dbReference type="NCBI Taxonomy" id="1027361"/>
    <lineage>
        <taxon>Eukaryota</taxon>
        <taxon>Sar</taxon>
        <taxon>Stramenopiles</taxon>
        <taxon>Ochrophyta</taxon>
        <taxon>Eustigmatophyceae</taxon>
        <taxon>Eustigmatales</taxon>
        <taxon>Monodopsidaceae</taxon>
        <taxon>Microchloropsis</taxon>
        <taxon>Microchloropsis salina</taxon>
    </lineage>
</organism>
<feature type="domain" description="Enolpyruvate transferase" evidence="9">
    <location>
        <begin position="83"/>
        <end position="500"/>
    </location>
</feature>
<gene>
    <name evidence="10" type="ORF">NSK_000098</name>
</gene>
<dbReference type="GO" id="GO:0009423">
    <property type="term" value="P:chorismate biosynthetic process"/>
    <property type="evidence" value="ECO:0007669"/>
    <property type="project" value="UniProtKB-UniRule"/>
</dbReference>
<comment type="similarity">
    <text evidence="2 8">Belongs to the EPSP synthase family.</text>
</comment>
<dbReference type="CDD" id="cd01556">
    <property type="entry name" value="EPSP_synthase"/>
    <property type="match status" value="1"/>
</dbReference>
<keyword evidence="11" id="KW-1185">Reference proteome</keyword>
<evidence type="ECO:0000256" key="7">
    <source>
        <dbReference type="ARBA" id="ARBA00044633"/>
    </source>
</evidence>
<keyword evidence="6 8" id="KW-0057">Aromatic amino acid biosynthesis</keyword>
<evidence type="ECO:0000256" key="3">
    <source>
        <dbReference type="ARBA" id="ARBA00012450"/>
    </source>
</evidence>
<name>A0A4D9DBX9_9STRA</name>
<dbReference type="GO" id="GO:0008652">
    <property type="term" value="P:amino acid biosynthetic process"/>
    <property type="evidence" value="ECO:0007669"/>
    <property type="project" value="UniProtKB-KW"/>
</dbReference>
<dbReference type="GO" id="GO:0003866">
    <property type="term" value="F:3-phosphoshikimate 1-carboxyvinyltransferase activity"/>
    <property type="evidence" value="ECO:0007669"/>
    <property type="project" value="UniProtKB-UniRule"/>
</dbReference>
<comment type="caution">
    <text evidence="10">The sequence shown here is derived from an EMBL/GenBank/DDBJ whole genome shotgun (WGS) entry which is preliminary data.</text>
</comment>
<dbReference type="OrthoDB" id="188495at2759"/>
<reference evidence="10 11" key="1">
    <citation type="submission" date="2019-01" db="EMBL/GenBank/DDBJ databases">
        <title>Nuclear Genome Assembly of the Microalgal Biofuel strain Nannochloropsis salina CCMP1776.</title>
        <authorList>
            <person name="Hovde B."/>
        </authorList>
    </citation>
    <scope>NUCLEOTIDE SEQUENCE [LARGE SCALE GENOMIC DNA]</scope>
    <source>
        <strain evidence="10 11">CCMP1776</strain>
    </source>
</reference>
<dbReference type="UniPathway" id="UPA00053">
    <property type="reaction ID" value="UER00089"/>
</dbReference>
<dbReference type="InterPro" id="IPR013792">
    <property type="entry name" value="RNA3'P_cycl/enolpyr_Trfase_a/b"/>
</dbReference>
<accession>A0A4D9DBX9</accession>
<evidence type="ECO:0000256" key="2">
    <source>
        <dbReference type="ARBA" id="ARBA00009948"/>
    </source>
</evidence>
<dbReference type="FunFam" id="3.65.10.10:FF:000004">
    <property type="entry name" value="3-phosphoshikimate 1-carboxyvinyltransferase"/>
    <property type="match status" value="1"/>
</dbReference>
<dbReference type="Pfam" id="PF00275">
    <property type="entry name" value="EPSP_synthase"/>
    <property type="match status" value="1"/>
</dbReference>
<proteinExistence type="inferred from homology"/>
<dbReference type="PANTHER" id="PTHR21090">
    <property type="entry name" value="AROM/DEHYDROQUINATE SYNTHASE"/>
    <property type="match status" value="1"/>
</dbReference>
<keyword evidence="5 8" id="KW-0808">Transferase</keyword>
<evidence type="ECO:0000256" key="8">
    <source>
        <dbReference type="RuleBase" id="RU004164"/>
    </source>
</evidence>
<comment type="pathway">
    <text evidence="1 8">Metabolic intermediate biosynthesis; chorismate biosynthesis; chorismate from D-erythrose 4-phosphate and phosphoenolpyruvate: step 6/7.</text>
</comment>
<evidence type="ECO:0000259" key="9">
    <source>
        <dbReference type="Pfam" id="PF00275"/>
    </source>
</evidence>
<dbReference type="NCBIfam" id="TIGR01356">
    <property type="entry name" value="aroA"/>
    <property type="match status" value="1"/>
</dbReference>
<evidence type="ECO:0000313" key="10">
    <source>
        <dbReference type="EMBL" id="TFJ88524.1"/>
    </source>
</evidence>
<dbReference type="InterPro" id="IPR001986">
    <property type="entry name" value="Enolpyruvate_Tfrase_dom"/>
</dbReference>
<dbReference type="InterPro" id="IPR023193">
    <property type="entry name" value="EPSP_synthase_CS"/>
</dbReference>
<protein>
    <recommendedName>
        <fullName evidence="3 8">3-phosphoshikimate 1-carboxyvinyltransferase</fullName>
        <ecNumber evidence="3 8">2.5.1.19</ecNumber>
    </recommendedName>
</protein>
<sequence length="505" mass="53930">MTFKAGTASSKQRKIKKQSALILGLSLATLSTSQAFLSPARSYSLPRASALGFRAPLTPATESLHFVTPLNAAGAQEMEQLVVQPISTFEGEIELPGSKSISNRILLLSALSQGTTVVDNLLQSEDIEYMIKALLDLGIKLEKTGENQWTVQGRGAAFDSDKPLELYLGNAGTAMRPLTAALCAGHGDFTLDGTSRMRERPISDLVDGLQQLGVDLACSPTGCPPVTIRARGLSGGTVRISGKISSQYLSALLMAAPLARGDVRIEITDELVSAPYVHMTVKLMARFGVAVDNEGDRVFMVRGGQTYRSPGQIFTEGDASSASYFLAGAAITGGRVRVRGCGSESVQGDVYFATVLGEMGATVEWTPTSIQVTRQPGVPLKGIDVDCGAIPDAAMTLAVVALFAEGPTAIRNVYNWRVKETERMKAIVTELTKLGASVEEGPDFCIVHPLKDVRPGVAIDTYDDHRMAMCFSLAACAGVPVKINDPKCVRKTFPDYFDRLALMSK</sequence>
<dbReference type="Proteomes" id="UP000355283">
    <property type="component" value="Unassembled WGS sequence"/>
</dbReference>
<dbReference type="PANTHER" id="PTHR21090:SF5">
    <property type="entry name" value="PENTAFUNCTIONAL AROM POLYPEPTIDE"/>
    <property type="match status" value="1"/>
</dbReference>
<dbReference type="Gene3D" id="3.65.10.10">
    <property type="entry name" value="Enolpyruvate transferase domain"/>
    <property type="match status" value="2"/>
</dbReference>
<evidence type="ECO:0000313" key="11">
    <source>
        <dbReference type="Proteomes" id="UP000355283"/>
    </source>
</evidence>
<evidence type="ECO:0000256" key="5">
    <source>
        <dbReference type="ARBA" id="ARBA00022679"/>
    </source>
</evidence>
<dbReference type="HAMAP" id="MF_00210">
    <property type="entry name" value="EPSP_synth"/>
    <property type="match status" value="1"/>
</dbReference>
<dbReference type="PROSITE" id="PS00885">
    <property type="entry name" value="EPSP_SYNTHASE_2"/>
    <property type="match status" value="1"/>
</dbReference>
<keyword evidence="4 8" id="KW-0028">Amino-acid biosynthesis</keyword>